<accession>A0A090N7J3</accession>
<reference evidence="1 2" key="1">
    <citation type="journal article" date="2014" name="Genome Announc.">
        <title>Genome Sequence of Afipia felis Strain 76713, Isolated in Hospital Water Using an Amoeba Co-Culture Procedure.</title>
        <authorList>
            <person name="Benamar S."/>
            <person name="La Scola B."/>
            <person name="Croce O."/>
        </authorList>
    </citation>
    <scope>NUCLEOTIDE SEQUENCE [LARGE SCALE GENOMIC DNA]</scope>
    <source>
        <strain evidence="1 2">76713</strain>
    </source>
</reference>
<evidence type="ECO:0000313" key="1">
    <source>
        <dbReference type="EMBL" id="CEG08703.1"/>
    </source>
</evidence>
<dbReference type="RefSeq" id="WP_156186843.1">
    <property type="nucleotide sequence ID" value="NZ_CCAZ020000001.1"/>
</dbReference>
<comment type="caution">
    <text evidence="1">The sequence shown here is derived from an EMBL/GenBank/DDBJ whole genome shotgun (WGS) entry which is preliminary data.</text>
</comment>
<organism evidence="1 2">
    <name type="scientific">Afipia felis</name>
    <name type="common">Cat scratch disease bacillus</name>
    <dbReference type="NCBI Taxonomy" id="1035"/>
    <lineage>
        <taxon>Bacteria</taxon>
        <taxon>Pseudomonadati</taxon>
        <taxon>Pseudomonadota</taxon>
        <taxon>Alphaproteobacteria</taxon>
        <taxon>Hyphomicrobiales</taxon>
        <taxon>Nitrobacteraceae</taxon>
        <taxon>Afipia</taxon>
    </lineage>
</organism>
<evidence type="ECO:0000313" key="2">
    <source>
        <dbReference type="Proteomes" id="UP000035762"/>
    </source>
</evidence>
<dbReference type="EMBL" id="CCAZ020000001">
    <property type="protein sequence ID" value="CEG08703.1"/>
    <property type="molecule type" value="Genomic_DNA"/>
</dbReference>
<proteinExistence type="predicted"/>
<gene>
    <name evidence="1" type="ORF">BN961_02121</name>
</gene>
<name>A0A090N7J3_AFIFE</name>
<dbReference type="STRING" id="1035.BN961_02121"/>
<dbReference type="AlphaFoldDB" id="A0A090N7J3"/>
<sequence>MRFLLAAIIVGLVVYFYKPVEHPKFVSAQYCWQPFYPKPGFGHYVMCSELDRYENI</sequence>
<dbReference type="Proteomes" id="UP000035762">
    <property type="component" value="Unassembled WGS sequence"/>
</dbReference>
<protein>
    <submittedName>
        <fullName evidence="1">Uncharacterized protein</fullName>
    </submittedName>
</protein>
<keyword evidence="2" id="KW-1185">Reference proteome</keyword>